<evidence type="ECO:0000313" key="2">
    <source>
        <dbReference type="EMBL" id="DAF99348.1"/>
    </source>
</evidence>
<organism evidence="2">
    <name type="scientific">Myoviridae sp. ct7113</name>
    <dbReference type="NCBI Taxonomy" id="2825037"/>
    <lineage>
        <taxon>Viruses</taxon>
        <taxon>Duplodnaviria</taxon>
        <taxon>Heunggongvirae</taxon>
        <taxon>Uroviricota</taxon>
        <taxon>Caudoviricetes</taxon>
    </lineage>
</organism>
<sequence>MGHAAVQPEAERAAGTDPPPDPRPCTAHSGPQAQRASIPRRGAERSGER</sequence>
<proteinExistence type="predicted"/>
<feature type="region of interest" description="Disordered" evidence="1">
    <location>
        <begin position="1"/>
        <end position="49"/>
    </location>
</feature>
<dbReference type="EMBL" id="BK016164">
    <property type="protein sequence ID" value="DAF99348.1"/>
    <property type="molecule type" value="Genomic_DNA"/>
</dbReference>
<reference evidence="2" key="1">
    <citation type="journal article" date="2021" name="Proc. Natl. Acad. Sci. U.S.A.">
        <title>A Catalog of Tens of Thousands of Viruses from Human Metagenomes Reveals Hidden Associations with Chronic Diseases.</title>
        <authorList>
            <person name="Tisza M.J."/>
            <person name="Buck C.B."/>
        </authorList>
    </citation>
    <scope>NUCLEOTIDE SEQUENCE</scope>
    <source>
        <strain evidence="2">Ct7113</strain>
    </source>
</reference>
<name>A0A8S5UY30_9CAUD</name>
<accession>A0A8S5UY30</accession>
<evidence type="ECO:0000256" key="1">
    <source>
        <dbReference type="SAM" id="MobiDB-lite"/>
    </source>
</evidence>
<protein>
    <submittedName>
        <fullName evidence="2">Uncharacterized protein</fullName>
    </submittedName>
</protein>